<evidence type="ECO:0000313" key="9">
    <source>
        <dbReference type="Proteomes" id="UP000094285"/>
    </source>
</evidence>
<dbReference type="RefSeq" id="XP_020064080.1">
    <property type="nucleotide sequence ID" value="XM_020206731.1"/>
</dbReference>
<dbReference type="AlphaFoldDB" id="A0A1E4SHH1"/>
<evidence type="ECO:0000256" key="5">
    <source>
        <dbReference type="ARBA" id="ARBA00023186"/>
    </source>
</evidence>
<comment type="subcellular location">
    <subcellularLocation>
        <location evidence="1">Endoplasmic reticulum lumen</location>
    </subcellularLocation>
</comment>
<evidence type="ECO:0000256" key="4">
    <source>
        <dbReference type="ARBA" id="ARBA00022840"/>
    </source>
</evidence>
<keyword evidence="2 7" id="KW-0732">Signal</keyword>
<feature type="region of interest" description="Disordered" evidence="6">
    <location>
        <begin position="862"/>
        <end position="922"/>
    </location>
</feature>
<evidence type="ECO:0000313" key="8">
    <source>
        <dbReference type="EMBL" id="ODV78958.1"/>
    </source>
</evidence>
<keyword evidence="3" id="KW-0547">Nucleotide-binding</keyword>
<dbReference type="InterPro" id="IPR043129">
    <property type="entry name" value="ATPase_NBD"/>
</dbReference>
<dbReference type="SUPFAM" id="SSF100934">
    <property type="entry name" value="Heat shock protein 70kD (HSP70), C-terminal subdomain"/>
    <property type="match status" value="1"/>
</dbReference>
<feature type="compositionally biased region" description="Polar residues" evidence="6">
    <location>
        <begin position="901"/>
        <end position="915"/>
    </location>
</feature>
<accession>A0A1E4SHH1</accession>
<evidence type="ECO:0000256" key="3">
    <source>
        <dbReference type="ARBA" id="ARBA00022741"/>
    </source>
</evidence>
<dbReference type="EMBL" id="KV453912">
    <property type="protein sequence ID" value="ODV78958.1"/>
    <property type="molecule type" value="Genomic_DNA"/>
</dbReference>
<dbReference type="FunFam" id="3.90.640.10:FF:000003">
    <property type="entry name" value="Molecular chaperone DnaK"/>
    <property type="match status" value="1"/>
</dbReference>
<feature type="compositionally biased region" description="Basic residues" evidence="6">
    <location>
        <begin position="862"/>
        <end position="874"/>
    </location>
</feature>
<keyword evidence="5" id="KW-0143">Chaperone</keyword>
<reference evidence="9" key="1">
    <citation type="submission" date="2016-05" db="EMBL/GenBank/DDBJ databases">
        <title>Comparative genomics of biotechnologically important yeasts.</title>
        <authorList>
            <consortium name="DOE Joint Genome Institute"/>
            <person name="Riley R."/>
            <person name="Haridas S."/>
            <person name="Wolfe K.H."/>
            <person name="Lopes M.R."/>
            <person name="Hittinger C.T."/>
            <person name="Goker M."/>
            <person name="Salamov A."/>
            <person name="Wisecaver J."/>
            <person name="Long T.M."/>
            <person name="Aerts A.L."/>
            <person name="Barry K."/>
            <person name="Choi C."/>
            <person name="Clum A."/>
            <person name="Coughlan A.Y."/>
            <person name="Deshpande S."/>
            <person name="Douglass A.P."/>
            <person name="Hanson S.J."/>
            <person name="Klenk H.-P."/>
            <person name="Labutti K."/>
            <person name="Lapidus A."/>
            <person name="Lindquist E."/>
            <person name="Lipzen A."/>
            <person name="Meier-Kolthoff J.P."/>
            <person name="Ohm R.A."/>
            <person name="Otillar R.P."/>
            <person name="Pangilinan J."/>
            <person name="Peng Y."/>
            <person name="Rokas A."/>
            <person name="Rosa C.A."/>
            <person name="Scheuner C."/>
            <person name="Sibirny A.A."/>
            <person name="Slot J.C."/>
            <person name="Stielow J.B."/>
            <person name="Sun H."/>
            <person name="Kurtzman C.P."/>
            <person name="Blackwell M."/>
            <person name="Grigoriev I.V."/>
            <person name="Jeffries T.W."/>
        </authorList>
    </citation>
    <scope>NUCLEOTIDE SEQUENCE [LARGE SCALE GENOMIC DNA]</scope>
    <source>
        <strain evidence="9">NRRL Y-17324</strain>
    </source>
</reference>
<dbReference type="Gene3D" id="3.90.640.10">
    <property type="entry name" value="Actin, Chain A, domain 4"/>
    <property type="match status" value="1"/>
</dbReference>
<feature type="signal peptide" evidence="7">
    <location>
        <begin position="1"/>
        <end position="16"/>
    </location>
</feature>
<feature type="compositionally biased region" description="Low complexity" evidence="6">
    <location>
        <begin position="571"/>
        <end position="580"/>
    </location>
</feature>
<dbReference type="InterPro" id="IPR018181">
    <property type="entry name" value="Heat_shock_70_CS"/>
</dbReference>
<dbReference type="GO" id="GO:0030968">
    <property type="term" value="P:endoplasmic reticulum unfolded protein response"/>
    <property type="evidence" value="ECO:0007669"/>
    <property type="project" value="TreeGrafter"/>
</dbReference>
<dbReference type="Pfam" id="PF00012">
    <property type="entry name" value="HSP70"/>
    <property type="match status" value="1"/>
</dbReference>
<dbReference type="Gene3D" id="1.20.1270.10">
    <property type="match status" value="1"/>
</dbReference>
<name>A0A1E4SHH1_9ASCO</name>
<dbReference type="Gene3D" id="3.30.420.40">
    <property type="match status" value="2"/>
</dbReference>
<dbReference type="GO" id="GO:0034663">
    <property type="term" value="C:endoplasmic reticulum chaperone complex"/>
    <property type="evidence" value="ECO:0007669"/>
    <property type="project" value="TreeGrafter"/>
</dbReference>
<dbReference type="GeneID" id="30980868"/>
<dbReference type="CDD" id="cd10230">
    <property type="entry name" value="ASKHA_NBD_HSP70_HYOU1"/>
    <property type="match status" value="1"/>
</dbReference>
<feature type="compositionally biased region" description="Acidic residues" evidence="6">
    <location>
        <begin position="878"/>
        <end position="900"/>
    </location>
</feature>
<dbReference type="Proteomes" id="UP000094285">
    <property type="component" value="Unassembled WGS sequence"/>
</dbReference>
<evidence type="ECO:0000256" key="2">
    <source>
        <dbReference type="ARBA" id="ARBA00022729"/>
    </source>
</evidence>
<gene>
    <name evidence="8" type="ORF">CANTADRAFT_21740</name>
</gene>
<dbReference type="GO" id="GO:0005788">
    <property type="term" value="C:endoplasmic reticulum lumen"/>
    <property type="evidence" value="ECO:0007669"/>
    <property type="project" value="UniProtKB-SubCell"/>
</dbReference>
<sequence>MKLPILLTSMVAASHAAILGLDYGQQFTKAVLLAPGISFEIVLTDEGKRKDLSGILIRGGKHANDLERVYGSQTGSLCTRFPQSCVLDLKTLLGKSILDPSTRQYLAQHFGVTLIEDDTRAGSVKFDLGFANQSYAFTVEEVLAMNLNDIKTRALQTLQSTSHAIPLVEDVTISVPPFASPETRQSYLDALHLANFSNVLGLVDEGTAVALNYLTNRKFEASDYNDVAQRHLVFDMGAGSATATLFSFTPYKNGSIVLELENVGYDESFGGKLLTQSIYTIISEKFLAKFNLKHSDLTPKAVARLVEASEKAKLILSANTEYHVSLESIHDDKDFKTTVSRDEFEEINSDLMERITKPILDALNGLSVDELKSIVLNGGSTRVPFVQKHLIALVGEDKIAKSVNADESCALGTTLRGLKLKTKLSKPNDVIVIDKGFHNYEVAVNGEDDPKLVFEKGTLINEVSRVNLGAIANNLDIGLYEDGKLFKTYAFEDLVKKTEKFSCKSKDSKELFGYFTLDQNKMFDLTRVEVECVKEDKSILGKILNKGKSTEEATVNEDEDGEVIDTFGDDSANSTNSTETTTKKTTRAPPKPKTAHVPLPKASYPGVKPFLRTTKEKLVGKLAYLNSRDQQKAELESVRNNLESDCYQLRAYIEHYEDILSAEVEDLSEYESLVGEVIEWLEFESDDASIEDIKEKIAMVGKKHKRLARFVEIHSADISLKHIKNLQVEGSNFVNSLQEKLLTYGGQVQEIRGRYEAEGFDFDKENDRQRAALAAKGMDKLDKFDKTLEAYKNDLTTVGKSVGLSEEEYNSLSKDERYTFYELLTNGFANVLADLVSLEGGHIERLDALNEKFETLSARKKQKELKDKLKKSKKEAKVEEEPEAENGEDDDVVFEEDEPEQTSTETAEDSQQTASEIEHDEL</sequence>
<dbReference type="SUPFAM" id="SSF53067">
    <property type="entry name" value="Actin-like ATPase domain"/>
    <property type="match status" value="2"/>
</dbReference>
<evidence type="ECO:0000256" key="1">
    <source>
        <dbReference type="ARBA" id="ARBA00004319"/>
    </source>
</evidence>
<feature type="compositionally biased region" description="Acidic residues" evidence="6">
    <location>
        <begin position="554"/>
        <end position="563"/>
    </location>
</feature>
<proteinExistence type="predicted"/>
<dbReference type="PRINTS" id="PR00301">
    <property type="entry name" value="HEATSHOCK70"/>
</dbReference>
<dbReference type="PANTHER" id="PTHR45639">
    <property type="entry name" value="HSC70CB, ISOFORM G-RELATED"/>
    <property type="match status" value="1"/>
</dbReference>
<feature type="region of interest" description="Disordered" evidence="6">
    <location>
        <begin position="550"/>
        <end position="599"/>
    </location>
</feature>
<dbReference type="PROSITE" id="PS01036">
    <property type="entry name" value="HSP70_3"/>
    <property type="match status" value="1"/>
</dbReference>
<evidence type="ECO:0000256" key="7">
    <source>
        <dbReference type="SAM" id="SignalP"/>
    </source>
</evidence>
<dbReference type="OrthoDB" id="10262720at2759"/>
<dbReference type="Gene3D" id="3.30.30.30">
    <property type="match status" value="1"/>
</dbReference>
<dbReference type="GO" id="GO:0005524">
    <property type="term" value="F:ATP binding"/>
    <property type="evidence" value="ECO:0007669"/>
    <property type="project" value="UniProtKB-KW"/>
</dbReference>
<organism evidence="8 9">
    <name type="scientific">Suhomyces tanzawaensis NRRL Y-17324</name>
    <dbReference type="NCBI Taxonomy" id="984487"/>
    <lineage>
        <taxon>Eukaryota</taxon>
        <taxon>Fungi</taxon>
        <taxon>Dikarya</taxon>
        <taxon>Ascomycota</taxon>
        <taxon>Saccharomycotina</taxon>
        <taxon>Pichiomycetes</taxon>
        <taxon>Debaryomycetaceae</taxon>
        <taxon>Suhomyces</taxon>
    </lineage>
</organism>
<evidence type="ECO:0000256" key="6">
    <source>
        <dbReference type="SAM" id="MobiDB-lite"/>
    </source>
</evidence>
<feature type="chain" id="PRO_5009162800" evidence="7">
    <location>
        <begin position="17"/>
        <end position="922"/>
    </location>
</feature>
<dbReference type="GO" id="GO:0140662">
    <property type="term" value="F:ATP-dependent protein folding chaperone"/>
    <property type="evidence" value="ECO:0007669"/>
    <property type="project" value="InterPro"/>
</dbReference>
<dbReference type="STRING" id="984487.A0A1E4SHH1"/>
<dbReference type="PANTHER" id="PTHR45639:SF3">
    <property type="entry name" value="HYPOXIA UP-REGULATED PROTEIN 1"/>
    <property type="match status" value="1"/>
</dbReference>
<dbReference type="InterPro" id="IPR013126">
    <property type="entry name" value="Hsp_70_fam"/>
</dbReference>
<keyword evidence="4" id="KW-0067">ATP-binding</keyword>
<protein>
    <submittedName>
        <fullName evidence="8">Actin-like ATPase domain-containing protein</fullName>
    </submittedName>
</protein>
<keyword evidence="9" id="KW-1185">Reference proteome</keyword>
<dbReference type="InterPro" id="IPR029048">
    <property type="entry name" value="HSP70_C_sf"/>
</dbReference>